<evidence type="ECO:0000313" key="1">
    <source>
        <dbReference type="EMBL" id="MEQ5842935.1"/>
    </source>
</evidence>
<sequence>MDGKTVFVASGARAIEKAAAVGFAREEAAVAISTSNSNALNVSLPISAKSVGSTCNVGYALQAVVVKCAFSIVT</sequence>
<organism evidence="1 2">
    <name type="scientific">Paraburkholderia acidicola</name>
    <dbReference type="NCBI Taxonomy" id="1912599"/>
    <lineage>
        <taxon>Bacteria</taxon>
        <taxon>Pseudomonadati</taxon>
        <taxon>Pseudomonadota</taxon>
        <taxon>Betaproteobacteria</taxon>
        <taxon>Burkholderiales</taxon>
        <taxon>Burkholderiaceae</taxon>
        <taxon>Paraburkholderia</taxon>
    </lineage>
</organism>
<protein>
    <submittedName>
        <fullName evidence="1">Uncharacterized protein</fullName>
    </submittedName>
</protein>
<proteinExistence type="predicted"/>
<comment type="caution">
    <text evidence="1">The sequence shown here is derived from an EMBL/GenBank/DDBJ whole genome shotgun (WGS) entry which is preliminary data.</text>
</comment>
<dbReference type="RefSeq" id="WP_349544683.1">
    <property type="nucleotide sequence ID" value="NZ_JAOALG010000002.1"/>
</dbReference>
<gene>
    <name evidence="1" type="ORF">N0A02_26110</name>
</gene>
<name>A0ABV1LUE0_9BURK</name>
<dbReference type="Proteomes" id="UP001469089">
    <property type="component" value="Unassembled WGS sequence"/>
</dbReference>
<dbReference type="EMBL" id="JAOALG010000002">
    <property type="protein sequence ID" value="MEQ5842935.1"/>
    <property type="molecule type" value="Genomic_DNA"/>
</dbReference>
<keyword evidence="2" id="KW-1185">Reference proteome</keyword>
<accession>A0ABV1LUE0</accession>
<evidence type="ECO:0000313" key="2">
    <source>
        <dbReference type="Proteomes" id="UP001469089"/>
    </source>
</evidence>
<reference evidence="1 2" key="1">
    <citation type="journal article" date="2024" name="Chem. Sci.">
        <title>Discovery of a lagriamide polyketide by integrated genome mining, isotopic labeling, and untargeted metabolomics.</title>
        <authorList>
            <person name="Fergusson C.H."/>
            <person name="Saulog J."/>
            <person name="Paulo B.S."/>
            <person name="Wilson D.M."/>
            <person name="Liu D.Y."/>
            <person name="Morehouse N.J."/>
            <person name="Waterworth S."/>
            <person name="Barkei J."/>
            <person name="Gray C.A."/>
            <person name="Kwan J.C."/>
            <person name="Eustaquio A.S."/>
            <person name="Linington R.G."/>
        </authorList>
    </citation>
    <scope>NUCLEOTIDE SEQUENCE [LARGE SCALE GENOMIC DNA]</scope>
    <source>
        <strain evidence="1 2">RL17-338-BIF-B</strain>
    </source>
</reference>